<comment type="caution">
    <text evidence="2">The sequence shown here is derived from an EMBL/GenBank/DDBJ whole genome shotgun (WGS) entry which is preliminary data.</text>
</comment>
<gene>
    <name evidence="2" type="ORF">F0L68_07655</name>
</gene>
<dbReference type="EMBL" id="VUOB01000011">
    <property type="protein sequence ID" value="KAA2264288.1"/>
    <property type="molecule type" value="Genomic_DNA"/>
</dbReference>
<organism evidence="2 3">
    <name type="scientific">Solihabitans fulvus</name>
    <dbReference type="NCBI Taxonomy" id="1892852"/>
    <lineage>
        <taxon>Bacteria</taxon>
        <taxon>Bacillati</taxon>
        <taxon>Actinomycetota</taxon>
        <taxon>Actinomycetes</taxon>
        <taxon>Pseudonocardiales</taxon>
        <taxon>Pseudonocardiaceae</taxon>
        <taxon>Solihabitans</taxon>
    </lineage>
</organism>
<sequence length="67" mass="6546">MSTTDERTPVVDLNEELALTVGDDGAKLPAADVSAKASVKSAVPAVSFSAGGDGDGDKTDGGPMPGV</sequence>
<evidence type="ECO:0000313" key="3">
    <source>
        <dbReference type="Proteomes" id="UP000323454"/>
    </source>
</evidence>
<proteinExistence type="predicted"/>
<evidence type="ECO:0000256" key="1">
    <source>
        <dbReference type="SAM" id="MobiDB-lite"/>
    </source>
</evidence>
<keyword evidence="3" id="KW-1185">Reference proteome</keyword>
<feature type="region of interest" description="Disordered" evidence="1">
    <location>
        <begin position="46"/>
        <end position="67"/>
    </location>
</feature>
<reference evidence="2 3" key="1">
    <citation type="submission" date="2019-09" db="EMBL/GenBank/DDBJ databases">
        <title>Goodfellowia gen. nov., a new genus of the Pseudonocardineae related to Actinoalloteichus, containing Goodfellowia coeruleoviolacea gen. nov., comb. nov. gen. nov., comb. nov.</title>
        <authorList>
            <person name="Labeda D."/>
        </authorList>
    </citation>
    <scope>NUCLEOTIDE SEQUENCE [LARGE SCALE GENOMIC DNA]</scope>
    <source>
        <strain evidence="2 3">AN110305</strain>
    </source>
</reference>
<evidence type="ECO:0000313" key="2">
    <source>
        <dbReference type="EMBL" id="KAA2264288.1"/>
    </source>
</evidence>
<accession>A0A5B2XK88</accession>
<protein>
    <submittedName>
        <fullName evidence="2">Uncharacterized protein</fullName>
    </submittedName>
</protein>
<dbReference type="Proteomes" id="UP000323454">
    <property type="component" value="Unassembled WGS sequence"/>
</dbReference>
<dbReference type="RefSeq" id="WP_149848771.1">
    <property type="nucleotide sequence ID" value="NZ_VUOB01000011.1"/>
</dbReference>
<reference evidence="2 3" key="2">
    <citation type="submission" date="2019-09" db="EMBL/GenBank/DDBJ databases">
        <authorList>
            <person name="Jin C."/>
        </authorList>
    </citation>
    <scope>NUCLEOTIDE SEQUENCE [LARGE SCALE GENOMIC DNA]</scope>
    <source>
        <strain evidence="2 3">AN110305</strain>
    </source>
</reference>
<name>A0A5B2XK88_9PSEU</name>
<dbReference type="AlphaFoldDB" id="A0A5B2XK88"/>